<dbReference type="Pfam" id="PF10116">
    <property type="entry name" value="Host_attach"/>
    <property type="match status" value="1"/>
</dbReference>
<dbReference type="Proteomes" id="UP000595095">
    <property type="component" value="Chromosome"/>
</dbReference>
<evidence type="ECO:0000313" key="3">
    <source>
        <dbReference type="Proteomes" id="UP000595095"/>
    </source>
</evidence>
<dbReference type="InterPro" id="IPR019291">
    <property type="entry name" value="Host_attachment_protein"/>
</dbReference>
<reference evidence="2 3" key="1">
    <citation type="submission" date="2020-11" db="EMBL/GenBank/DDBJ databases">
        <title>Complete genome sequence for Salinimonas sp. strain G2-b.</title>
        <authorList>
            <person name="Park S.-J."/>
        </authorList>
    </citation>
    <scope>NUCLEOTIDE SEQUENCE [LARGE SCALE GENOMIC DNA]</scope>
    <source>
        <strain evidence="2 3">G2-b</strain>
    </source>
</reference>
<gene>
    <name evidence="2" type="ORF">IT774_02700</name>
</gene>
<proteinExistence type="predicted"/>
<organism evidence="2 3">
    <name type="scientific">Salinimonas marina</name>
    <dbReference type="NCBI Taxonomy" id="2785918"/>
    <lineage>
        <taxon>Bacteria</taxon>
        <taxon>Pseudomonadati</taxon>
        <taxon>Pseudomonadota</taxon>
        <taxon>Gammaproteobacteria</taxon>
        <taxon>Alteromonadales</taxon>
        <taxon>Alteromonadaceae</taxon>
        <taxon>Alteromonas/Salinimonas group</taxon>
        <taxon>Salinimonas</taxon>
    </lineage>
</organism>
<accession>A0A7S9DY49</accession>
<keyword evidence="3" id="KW-1185">Reference proteome</keyword>
<dbReference type="EMBL" id="CP064795">
    <property type="protein sequence ID" value="QPG06147.1"/>
    <property type="molecule type" value="Genomic_DNA"/>
</dbReference>
<evidence type="ECO:0000313" key="2">
    <source>
        <dbReference type="EMBL" id="QPG06147.1"/>
    </source>
</evidence>
<name>A0A7S9DY49_9ALTE</name>
<feature type="region of interest" description="Disordered" evidence="1">
    <location>
        <begin position="38"/>
        <end position="63"/>
    </location>
</feature>
<protein>
    <submittedName>
        <fullName evidence="2">Host attachment protein</fullName>
    </submittedName>
</protein>
<dbReference type="RefSeq" id="WP_195811224.1">
    <property type="nucleotide sequence ID" value="NZ_CP064795.1"/>
</dbReference>
<dbReference type="KEGG" id="smaa:IT774_02700"/>
<evidence type="ECO:0000256" key="1">
    <source>
        <dbReference type="SAM" id="MobiDB-lite"/>
    </source>
</evidence>
<dbReference type="AlphaFoldDB" id="A0A7S9DY49"/>
<sequence>MLGKSYLVVANQTEAKIFIEKEGASELEPVVVLMNDDGRDSDSDLVTDRPGATSSPSGAVHGVDTMSRKDATEIEANRFAGTVTDWLDKRRCEEKVYHIDIIAEAGFLGKLRNKMNKQLSELVAHSINKDVVREDEKVWKNYLKEAGRSSAIQ</sequence>